<evidence type="ECO:0000313" key="2">
    <source>
        <dbReference type="Proteomes" id="UP000729402"/>
    </source>
</evidence>
<dbReference type="PANTHER" id="PTHR47689">
    <property type="entry name" value="TETRATRICOPEPTIDE REPEAT (TPR)-LIKE SUPERFAMILY PROTEIN"/>
    <property type="match status" value="1"/>
</dbReference>
<feature type="non-terminal residue" evidence="1">
    <location>
        <position position="1"/>
    </location>
</feature>
<reference evidence="1" key="1">
    <citation type="journal article" date="2021" name="bioRxiv">
        <title>Whole Genome Assembly and Annotation of Northern Wild Rice, Zizania palustris L., Supports a Whole Genome Duplication in the Zizania Genus.</title>
        <authorList>
            <person name="Haas M."/>
            <person name="Kono T."/>
            <person name="Macchietto M."/>
            <person name="Millas R."/>
            <person name="McGilp L."/>
            <person name="Shao M."/>
            <person name="Duquette J."/>
            <person name="Hirsch C.N."/>
            <person name="Kimball J."/>
        </authorList>
    </citation>
    <scope>NUCLEOTIDE SEQUENCE</scope>
    <source>
        <tissue evidence="1">Fresh leaf tissue</tissue>
    </source>
</reference>
<reference evidence="1" key="2">
    <citation type="submission" date="2021-02" db="EMBL/GenBank/DDBJ databases">
        <authorList>
            <person name="Kimball J.A."/>
            <person name="Haas M.W."/>
            <person name="Macchietto M."/>
            <person name="Kono T."/>
            <person name="Duquette J."/>
            <person name="Shao M."/>
        </authorList>
    </citation>
    <scope>NUCLEOTIDE SEQUENCE</scope>
    <source>
        <tissue evidence="1">Fresh leaf tissue</tissue>
    </source>
</reference>
<name>A0A8J5TD93_ZIZPA</name>
<dbReference type="PANTHER" id="PTHR47689:SF2">
    <property type="entry name" value="TETRATRICOPEPTIDE REPEAT (TPR)-LIKE SUPERFAMILY PROTEIN"/>
    <property type="match status" value="1"/>
</dbReference>
<sequence>MSVARHDHGCGLSLVVVVEVGCHSSSSLLVAGIAEVGCTSLSSLVAAITEVGCRSLSLRLSPSRRQSLSPLVTAYLHRPTLVARPIVTVHRPLVLVLVANRCHAFRCRGSSVHTSSLPSRRCTARREGLFALPSSIAEATFPTPVVVVAEGWDCLDTTNAAELLTLSLQTMGKLKESEELLERCLEVRKKILSKDHFQ</sequence>
<dbReference type="Proteomes" id="UP000729402">
    <property type="component" value="Unassembled WGS sequence"/>
</dbReference>
<dbReference type="OrthoDB" id="1658288at2759"/>
<evidence type="ECO:0000313" key="1">
    <source>
        <dbReference type="EMBL" id="KAG8083392.1"/>
    </source>
</evidence>
<dbReference type="EMBL" id="JAAALK010000085">
    <property type="protein sequence ID" value="KAG8083392.1"/>
    <property type="molecule type" value="Genomic_DNA"/>
</dbReference>
<protein>
    <submittedName>
        <fullName evidence="1">Uncharacterized protein</fullName>
    </submittedName>
</protein>
<dbReference type="AlphaFoldDB" id="A0A8J5TD93"/>
<proteinExistence type="predicted"/>
<comment type="caution">
    <text evidence="1">The sequence shown here is derived from an EMBL/GenBank/DDBJ whole genome shotgun (WGS) entry which is preliminary data.</text>
</comment>
<accession>A0A8J5TD93</accession>
<organism evidence="1 2">
    <name type="scientific">Zizania palustris</name>
    <name type="common">Northern wild rice</name>
    <dbReference type="NCBI Taxonomy" id="103762"/>
    <lineage>
        <taxon>Eukaryota</taxon>
        <taxon>Viridiplantae</taxon>
        <taxon>Streptophyta</taxon>
        <taxon>Embryophyta</taxon>
        <taxon>Tracheophyta</taxon>
        <taxon>Spermatophyta</taxon>
        <taxon>Magnoliopsida</taxon>
        <taxon>Liliopsida</taxon>
        <taxon>Poales</taxon>
        <taxon>Poaceae</taxon>
        <taxon>BOP clade</taxon>
        <taxon>Oryzoideae</taxon>
        <taxon>Oryzeae</taxon>
        <taxon>Zizaniinae</taxon>
        <taxon>Zizania</taxon>
    </lineage>
</organism>
<keyword evidence="2" id="KW-1185">Reference proteome</keyword>
<dbReference type="Pfam" id="PF13374">
    <property type="entry name" value="TPR_10"/>
    <property type="match status" value="1"/>
</dbReference>
<gene>
    <name evidence="1" type="ORF">GUJ93_ZPchr0015g6890</name>
</gene>